<dbReference type="STRING" id="1121322.SAMN02745136_02257"/>
<keyword evidence="1" id="KW-0472">Membrane</keyword>
<reference evidence="3 4" key="1">
    <citation type="submission" date="2016-11" db="EMBL/GenBank/DDBJ databases">
        <authorList>
            <person name="Jaros S."/>
            <person name="Januszkiewicz K."/>
            <person name="Wedrychowicz H."/>
        </authorList>
    </citation>
    <scope>NUCLEOTIDE SEQUENCE [LARGE SCALE GENOMIC DNA]</scope>
    <source>
        <strain evidence="3 4">DSM 15929</strain>
    </source>
</reference>
<dbReference type="Proteomes" id="UP000184386">
    <property type="component" value="Unassembled WGS sequence"/>
</dbReference>
<evidence type="ECO:0000259" key="2">
    <source>
        <dbReference type="Pfam" id="PF02517"/>
    </source>
</evidence>
<proteinExistence type="predicted"/>
<dbReference type="OrthoDB" id="2035856at2"/>
<name>A0A1M6RQ76_9FIRM</name>
<evidence type="ECO:0000256" key="1">
    <source>
        <dbReference type="SAM" id="Phobius"/>
    </source>
</evidence>
<dbReference type="InterPro" id="IPR003675">
    <property type="entry name" value="Rce1/LyrA-like_dom"/>
</dbReference>
<dbReference type="AlphaFoldDB" id="A0A1M6RQ76"/>
<evidence type="ECO:0000313" key="3">
    <source>
        <dbReference type="EMBL" id="SHK34593.1"/>
    </source>
</evidence>
<feature type="transmembrane region" description="Helical" evidence="1">
    <location>
        <begin position="181"/>
        <end position="199"/>
    </location>
</feature>
<gene>
    <name evidence="3" type="ORF">SAMN02745136_02257</name>
</gene>
<keyword evidence="4" id="KW-1185">Reference proteome</keyword>
<feature type="transmembrane region" description="Helical" evidence="1">
    <location>
        <begin position="87"/>
        <end position="104"/>
    </location>
</feature>
<keyword evidence="1" id="KW-1133">Transmembrane helix</keyword>
<accession>A0A1M6RQ76</accession>
<evidence type="ECO:0000313" key="4">
    <source>
        <dbReference type="Proteomes" id="UP000184386"/>
    </source>
</evidence>
<keyword evidence="1" id="KW-0812">Transmembrane</keyword>
<feature type="transmembrane region" description="Helical" evidence="1">
    <location>
        <begin position="14"/>
        <end position="38"/>
    </location>
</feature>
<dbReference type="GO" id="GO:0080120">
    <property type="term" value="P:CAAX-box protein maturation"/>
    <property type="evidence" value="ECO:0007669"/>
    <property type="project" value="UniProtKB-ARBA"/>
</dbReference>
<dbReference type="EMBL" id="FRAC01000011">
    <property type="protein sequence ID" value="SHK34593.1"/>
    <property type="molecule type" value="Genomic_DNA"/>
</dbReference>
<feature type="transmembrane region" description="Helical" evidence="1">
    <location>
        <begin position="219"/>
        <end position="241"/>
    </location>
</feature>
<feature type="transmembrane region" description="Helical" evidence="1">
    <location>
        <begin position="142"/>
        <end position="160"/>
    </location>
</feature>
<organism evidence="3 4">
    <name type="scientific">Anaerocolumna jejuensis DSM 15929</name>
    <dbReference type="NCBI Taxonomy" id="1121322"/>
    <lineage>
        <taxon>Bacteria</taxon>
        <taxon>Bacillati</taxon>
        <taxon>Bacillota</taxon>
        <taxon>Clostridia</taxon>
        <taxon>Lachnospirales</taxon>
        <taxon>Lachnospiraceae</taxon>
        <taxon>Anaerocolumna</taxon>
    </lineage>
</organism>
<dbReference type="Pfam" id="PF02517">
    <property type="entry name" value="Rce1-like"/>
    <property type="match status" value="1"/>
</dbReference>
<dbReference type="GO" id="GO:0004175">
    <property type="term" value="F:endopeptidase activity"/>
    <property type="evidence" value="ECO:0007669"/>
    <property type="project" value="UniProtKB-ARBA"/>
</dbReference>
<sequence length="242" mass="27816">MTKDVSRHTLIQSIILHLFPGIIMVMVDFLLVPLIMGYGVPNDLAYNADTVLALVPIQLGILLYVTKRNTGTYKIASQLPYLEKSSLKEYLIFIPLMAIWAIAVNDVLTPLEINFRDTVFTFIPTKYFIGNYDLSSFSNWKIILTSLVCLLLNGFTAPIMEEIYFRGYLLPRINLSQNKAILLNAALFSLYHFFTPWHFFSRLLMTIPLYYWVVKKRNIRFSIVAHIIANSVTSLSMLLYLS</sequence>
<feature type="domain" description="CAAX prenyl protease 2/Lysostaphin resistance protein A-like" evidence="2">
    <location>
        <begin position="146"/>
        <end position="231"/>
    </location>
</feature>
<protein>
    <recommendedName>
        <fullName evidence="2">CAAX prenyl protease 2/Lysostaphin resistance protein A-like domain-containing protein</fullName>
    </recommendedName>
</protein>
<feature type="transmembrane region" description="Helical" evidence="1">
    <location>
        <begin position="44"/>
        <end position="66"/>
    </location>
</feature>
<dbReference type="RefSeq" id="WP_073275891.1">
    <property type="nucleotide sequence ID" value="NZ_FRAC01000011.1"/>
</dbReference>